<dbReference type="EMBL" id="SSTD01006993">
    <property type="protein sequence ID" value="TYK19357.1"/>
    <property type="molecule type" value="Genomic_DNA"/>
</dbReference>
<dbReference type="Proteomes" id="UP000321947">
    <property type="component" value="Unassembled WGS sequence"/>
</dbReference>
<proteinExistence type="predicted"/>
<reference evidence="3 4" key="1">
    <citation type="submission" date="2019-08" db="EMBL/GenBank/DDBJ databases">
        <title>Draft genome sequences of two oriental melons (Cucumis melo L. var makuwa).</title>
        <authorList>
            <person name="Kwon S.-Y."/>
        </authorList>
    </citation>
    <scope>NUCLEOTIDE SEQUENCE [LARGE SCALE GENOMIC DNA]</scope>
    <source>
        <strain evidence="4">cv. Chang Bougi</strain>
        <strain evidence="3">cv. SW 3</strain>
        <tissue evidence="2">Leaf</tissue>
    </source>
</reference>
<gene>
    <name evidence="2" type="ORF">E5676_scaffold3037G00100</name>
    <name evidence="1" type="ORF">E6C27_scaffold124G00110</name>
</gene>
<name>A0A5D3D718_CUCMM</name>
<protein>
    <submittedName>
        <fullName evidence="2">Protein FAR-RED ELONGATED HYPOCOTYL 3-like</fullName>
    </submittedName>
</protein>
<evidence type="ECO:0000313" key="2">
    <source>
        <dbReference type="EMBL" id="TYK19357.1"/>
    </source>
</evidence>
<dbReference type="EMBL" id="SSTE01023405">
    <property type="protein sequence ID" value="KAA0025114.1"/>
    <property type="molecule type" value="Genomic_DNA"/>
</dbReference>
<evidence type="ECO:0000313" key="4">
    <source>
        <dbReference type="Proteomes" id="UP000321947"/>
    </source>
</evidence>
<dbReference type="PANTHER" id="PTHR31973">
    <property type="entry name" value="POLYPROTEIN, PUTATIVE-RELATED"/>
    <property type="match status" value="1"/>
</dbReference>
<dbReference type="OrthoDB" id="683469at2759"/>
<sequence length="311" mass="34694">MSYPRDIELSYQKAWHARKVALDEIRGSPEDSYKMIPKFAYILELNNPGSVVEYKVDADGRFLYLFMTLSTSISGWQHCCLVISIDGTSLKTKSLKLKYKRIVDTVFHSCGKAYNIVDFEQEMRLLESSTLGIKELTFKFSGSATGLVGDSLLFLGGITKFQVRVFPTTGPRSEVGNVVVHRGLHSNATASCNLCAIGYKELLANRPRCWMPDGLIWTEGQRTRLICASFGSTRLMCASFGSTRLMCASFGSTRLICALYGTTRLLCGVRAQRGADRREAGRTREGHMDASGFLIASAMYFCQNIWFVILN</sequence>
<evidence type="ECO:0000313" key="3">
    <source>
        <dbReference type="Proteomes" id="UP000321393"/>
    </source>
</evidence>
<dbReference type="PANTHER" id="PTHR31973:SF113">
    <property type="entry name" value="PROTEIN FAR1-RELATED SEQUENCE 5-LIKE"/>
    <property type="match status" value="1"/>
</dbReference>
<organism evidence="2 4">
    <name type="scientific">Cucumis melo var. makuwa</name>
    <name type="common">Oriental melon</name>
    <dbReference type="NCBI Taxonomy" id="1194695"/>
    <lineage>
        <taxon>Eukaryota</taxon>
        <taxon>Viridiplantae</taxon>
        <taxon>Streptophyta</taxon>
        <taxon>Embryophyta</taxon>
        <taxon>Tracheophyta</taxon>
        <taxon>Spermatophyta</taxon>
        <taxon>Magnoliopsida</taxon>
        <taxon>eudicotyledons</taxon>
        <taxon>Gunneridae</taxon>
        <taxon>Pentapetalae</taxon>
        <taxon>rosids</taxon>
        <taxon>fabids</taxon>
        <taxon>Cucurbitales</taxon>
        <taxon>Cucurbitaceae</taxon>
        <taxon>Benincaseae</taxon>
        <taxon>Cucumis</taxon>
    </lineage>
</organism>
<evidence type="ECO:0000313" key="1">
    <source>
        <dbReference type="EMBL" id="KAA0025114.1"/>
    </source>
</evidence>
<dbReference type="Proteomes" id="UP000321393">
    <property type="component" value="Unassembled WGS sequence"/>
</dbReference>
<comment type="caution">
    <text evidence="2">The sequence shown here is derived from an EMBL/GenBank/DDBJ whole genome shotgun (WGS) entry which is preliminary data.</text>
</comment>
<accession>A0A5D3D718</accession>
<dbReference type="AlphaFoldDB" id="A0A5D3D718"/>